<dbReference type="Pfam" id="PF22917">
    <property type="entry name" value="PRISE"/>
    <property type="match status" value="1"/>
</dbReference>
<name>A0A8H6Q2J9_9EURO</name>
<feature type="domain" description="PRISE-like Rossmann-fold" evidence="1">
    <location>
        <begin position="9"/>
        <end position="326"/>
    </location>
</feature>
<sequence length="392" mass="45447">MSLRSEKVAFVTGANGISGFAIIEHLVRQPKEEWSKIIVTSRRPLPNAWIDPRVEFVALDFLDPVEKIIAKMKDICVPVTHAFFTSYVHNDDFRILRETNVPLFQNFLDALDTVCPRLQRVCLQTGGKYYGVHLGPVKIPLEEDFPRYNDQGYNFYYNQEDYLRTVQKRRNTWSYNIIRPNAINGFAPHAIRDSLANGMSEALTIAIYMLICRELMEPPKFPGNEYFWNSIDDNSYAPSLADLSVWAVSHDHCKDEVFNHANGDVFVWKYLWQDIAEYFGLKVPEPKFEKAAGQAKALSNEIDMVEWAKDKKEVWERVVQKYGGKREAFDWGTWGFFNWATGKSWLTISSINKARKFGWRRDDKTLDTWIETYRSFENAGVLPSHRALAQNS</sequence>
<dbReference type="InterPro" id="IPR036291">
    <property type="entry name" value="NAD(P)-bd_dom_sf"/>
</dbReference>
<dbReference type="Gene3D" id="3.40.50.720">
    <property type="entry name" value="NAD(P)-binding Rossmann-like Domain"/>
    <property type="match status" value="1"/>
</dbReference>
<dbReference type="SUPFAM" id="SSF51735">
    <property type="entry name" value="NAD(P)-binding Rossmann-fold domains"/>
    <property type="match status" value="1"/>
</dbReference>
<dbReference type="Proteomes" id="UP000641853">
    <property type="component" value="Unassembled WGS sequence"/>
</dbReference>
<evidence type="ECO:0000313" key="4">
    <source>
        <dbReference type="Proteomes" id="UP000641853"/>
    </source>
</evidence>
<protein>
    <recommendedName>
        <fullName evidence="1">PRISE-like Rossmann-fold domain-containing protein</fullName>
    </recommendedName>
</protein>
<dbReference type="EMBL" id="JACBAE010001326">
    <property type="protein sequence ID" value="KAF7164868.1"/>
    <property type="molecule type" value="Genomic_DNA"/>
</dbReference>
<keyword evidence="4" id="KW-1185">Reference proteome</keyword>
<dbReference type="PANTHER" id="PTHR32487">
    <property type="entry name" value="3-OXO-DELTA(4,5)-STEROID 5-BETA-REDUCTASE"/>
    <property type="match status" value="1"/>
</dbReference>
<dbReference type="EMBL" id="JACBAG010001851">
    <property type="protein sequence ID" value="KAF7179898.1"/>
    <property type="molecule type" value="Genomic_DNA"/>
</dbReference>
<evidence type="ECO:0000313" key="2">
    <source>
        <dbReference type="EMBL" id="KAF7164868.1"/>
    </source>
</evidence>
<organism evidence="2 5">
    <name type="scientific">Aspergillus felis</name>
    <dbReference type="NCBI Taxonomy" id="1287682"/>
    <lineage>
        <taxon>Eukaryota</taxon>
        <taxon>Fungi</taxon>
        <taxon>Dikarya</taxon>
        <taxon>Ascomycota</taxon>
        <taxon>Pezizomycotina</taxon>
        <taxon>Eurotiomycetes</taxon>
        <taxon>Eurotiomycetidae</taxon>
        <taxon>Eurotiales</taxon>
        <taxon>Aspergillaceae</taxon>
        <taxon>Aspergillus</taxon>
        <taxon>Aspergillus subgen. Fumigati</taxon>
    </lineage>
</organism>
<reference evidence="2" key="1">
    <citation type="submission" date="2020-06" db="EMBL/GenBank/DDBJ databases">
        <title>Draft genome sequences of strains closely related to Aspergillus parafelis and Aspergillus hiratsukae.</title>
        <authorList>
            <person name="Dos Santos R.A.C."/>
            <person name="Rivero-Menendez O."/>
            <person name="Steenwyk J.L."/>
            <person name="Mead M.E."/>
            <person name="Goldman G.H."/>
            <person name="Alastruey-Izquierdo A."/>
            <person name="Rokas A."/>
        </authorList>
    </citation>
    <scope>NUCLEOTIDE SEQUENCE</scope>
    <source>
        <strain evidence="2">CNM-CM5623</strain>
        <strain evidence="3">CNM-CM7691</strain>
    </source>
</reference>
<dbReference type="OrthoDB" id="1731983at2759"/>
<evidence type="ECO:0000313" key="3">
    <source>
        <dbReference type="EMBL" id="KAF7179898.1"/>
    </source>
</evidence>
<comment type="caution">
    <text evidence="2">The sequence shown here is derived from an EMBL/GenBank/DDBJ whole genome shotgun (WGS) entry which is preliminary data.</text>
</comment>
<dbReference type="AlphaFoldDB" id="A0A8H6Q2J9"/>
<dbReference type="InterPro" id="IPR055222">
    <property type="entry name" value="PRISE-like_Rossmann-fold"/>
</dbReference>
<gene>
    <name evidence="2" type="ORF">CNMCM5623_009295</name>
    <name evidence="3" type="ORF">CNMCM7691_008950</name>
</gene>
<dbReference type="CDD" id="cd08948">
    <property type="entry name" value="5beta-POR_like_SDR_a"/>
    <property type="match status" value="1"/>
</dbReference>
<evidence type="ECO:0000259" key="1">
    <source>
        <dbReference type="Pfam" id="PF22917"/>
    </source>
</evidence>
<accession>A0A8H6Q2J9</accession>
<proteinExistence type="predicted"/>
<dbReference type="Proteomes" id="UP000654922">
    <property type="component" value="Unassembled WGS sequence"/>
</dbReference>
<dbReference type="PANTHER" id="PTHR32487:SF0">
    <property type="entry name" value="3-OXO-DELTA(4,5)-STEROID 5-BETA-REDUCTASE"/>
    <property type="match status" value="1"/>
</dbReference>
<evidence type="ECO:0000313" key="5">
    <source>
        <dbReference type="Proteomes" id="UP000654922"/>
    </source>
</evidence>